<feature type="transmembrane region" description="Helical" evidence="2">
    <location>
        <begin position="6"/>
        <end position="27"/>
    </location>
</feature>
<dbReference type="Pfam" id="PF03419">
    <property type="entry name" value="Peptidase_U4"/>
    <property type="match status" value="1"/>
</dbReference>
<dbReference type="EMBL" id="FRAF01000009">
    <property type="protein sequence ID" value="SHK15201.1"/>
    <property type="molecule type" value="Genomic_DNA"/>
</dbReference>
<feature type="active site" evidence="1">
    <location>
        <position position="186"/>
    </location>
</feature>
<keyword evidence="2" id="KW-0472">Membrane</keyword>
<evidence type="ECO:0008006" key="5">
    <source>
        <dbReference type="Google" id="ProtNLM"/>
    </source>
</evidence>
<keyword evidence="2" id="KW-0812">Transmembrane</keyword>
<dbReference type="RefSeq" id="WP_072873778.1">
    <property type="nucleotide sequence ID" value="NZ_FRAF01000009.1"/>
</dbReference>
<dbReference type="Proteomes" id="UP000184016">
    <property type="component" value="Unassembled WGS sequence"/>
</dbReference>
<feature type="transmembrane region" description="Helical" evidence="2">
    <location>
        <begin position="127"/>
        <end position="150"/>
    </location>
</feature>
<feature type="transmembrane region" description="Helical" evidence="2">
    <location>
        <begin position="39"/>
        <end position="58"/>
    </location>
</feature>
<dbReference type="AlphaFoldDB" id="A0A1M6Q4V4"/>
<dbReference type="GO" id="GO:0004190">
    <property type="term" value="F:aspartic-type endopeptidase activity"/>
    <property type="evidence" value="ECO:0007669"/>
    <property type="project" value="InterPro"/>
</dbReference>
<evidence type="ECO:0000313" key="3">
    <source>
        <dbReference type="EMBL" id="SHK15201.1"/>
    </source>
</evidence>
<dbReference type="InterPro" id="IPR005081">
    <property type="entry name" value="SpoIIGA"/>
</dbReference>
<feature type="transmembrane region" description="Helical" evidence="2">
    <location>
        <begin position="64"/>
        <end position="80"/>
    </location>
</feature>
<dbReference type="GO" id="GO:0030436">
    <property type="term" value="P:asexual sporulation"/>
    <property type="evidence" value="ECO:0007669"/>
    <property type="project" value="InterPro"/>
</dbReference>
<evidence type="ECO:0000256" key="2">
    <source>
        <dbReference type="SAM" id="Phobius"/>
    </source>
</evidence>
<organism evidence="3 4">
    <name type="scientific">Alicyclobacillus tolerans</name>
    <dbReference type="NCBI Taxonomy" id="90970"/>
    <lineage>
        <taxon>Bacteria</taxon>
        <taxon>Bacillati</taxon>
        <taxon>Bacillota</taxon>
        <taxon>Bacilli</taxon>
        <taxon>Bacillales</taxon>
        <taxon>Alicyclobacillaceae</taxon>
        <taxon>Alicyclobacillus</taxon>
    </lineage>
</organism>
<evidence type="ECO:0000256" key="1">
    <source>
        <dbReference type="PIRSR" id="PIRSR018571-1"/>
    </source>
</evidence>
<dbReference type="GO" id="GO:0006508">
    <property type="term" value="P:proteolysis"/>
    <property type="evidence" value="ECO:0007669"/>
    <property type="project" value="InterPro"/>
</dbReference>
<keyword evidence="4" id="KW-1185">Reference proteome</keyword>
<dbReference type="PIRSF" id="PIRSF018571">
    <property type="entry name" value="SpoIIGA"/>
    <property type="match status" value="1"/>
</dbReference>
<sequence length="344" mass="37217">MAIPVIYLDIVWLLNFVMDGVLLWMTLFVIRRPVRWKRLLLGALFGAFYSLFLFIPSLSFTTSLLGKVLASLLMVWIGIGRRNWFDLARSCLGLYFVTFLMAGAALALHFAVPGVSLASGTVITNRGIAFGTSGTILALLVAVPVSIGLVQHTIQRIRTWKLASMHVLSMQVTVQGQDFSFQALLDTGNHLSDPVTRQPVCFMDYKLLQSVLPSPLSAALQAGQDPVNALAALGDHEAGTLAFALVPYRVAGGQSNLALCLRPDALYVVCNGEKLSVPQIPWLALSVAELSREGTFQAILNPQILSGDERIEEMVSNTFGTAALAHSPASFVDAHQNPSARHSG</sequence>
<name>A0A1M6Q4V4_9BACL</name>
<protein>
    <recommendedName>
        <fullName evidence="5">Stage II sporulation protein GA (Sporulation sigma-E factor processing peptidase)</fullName>
    </recommendedName>
</protein>
<accession>A0A1M6Q4V4</accession>
<dbReference type="NCBIfam" id="TIGR02854">
    <property type="entry name" value="spore_II_GA"/>
    <property type="match status" value="1"/>
</dbReference>
<dbReference type="STRING" id="1830138.SAMN05443507_10953"/>
<reference evidence="4" key="1">
    <citation type="submission" date="2016-11" db="EMBL/GenBank/DDBJ databases">
        <authorList>
            <person name="Varghese N."/>
            <person name="Submissions S."/>
        </authorList>
    </citation>
    <scope>NUCLEOTIDE SEQUENCE [LARGE SCALE GENOMIC DNA]</scope>
    <source>
        <strain evidence="4">USBA-503</strain>
    </source>
</reference>
<keyword evidence="2" id="KW-1133">Transmembrane helix</keyword>
<proteinExistence type="predicted"/>
<evidence type="ECO:0000313" key="4">
    <source>
        <dbReference type="Proteomes" id="UP000184016"/>
    </source>
</evidence>
<gene>
    <name evidence="3" type="ORF">SAMN05443507_10953</name>
</gene>
<feature type="transmembrane region" description="Helical" evidence="2">
    <location>
        <begin position="92"/>
        <end position="112"/>
    </location>
</feature>